<sequence length="233" mass="26792">MVKYSNEPENPTKSCKARGSYLRAHFKNTRETAHALRKMPLNKAKSYLEDVLAHKQAIPFTRFCRGVGRTAQAKNRHSNGQGRWPVKSAKFILDLLKNAESNAEVKGLDVDSLYITHIQVNQAQKQRRRTYRAHGRINRECSSYLLDGVLIVVKYMHNKFKLIDLSAAYMSHPCHIELVLSEKEESVKKESSLDLFVSCHYVVFSLNWLVLFEHVYEGILDFYGLAFSKNELG</sequence>
<comment type="similarity">
    <text evidence="1 4">Belongs to the universal ribosomal protein uL22 family.</text>
</comment>
<dbReference type="PANTHER" id="PTHR11593">
    <property type="entry name" value="60S RIBOSOMAL PROTEIN L17"/>
    <property type="match status" value="1"/>
</dbReference>
<dbReference type="Gene3D" id="3.90.470.10">
    <property type="entry name" value="Ribosomal protein L22/L17"/>
    <property type="match status" value="1"/>
</dbReference>
<reference evidence="5" key="1">
    <citation type="journal article" date="2012" name="Nature">
        <title>The tomato genome sequence provides insights into fleshy fruit evolution.</title>
        <authorList>
            <consortium name="Tomato Genome Consortium"/>
        </authorList>
    </citation>
    <scope>NUCLEOTIDE SEQUENCE [LARGE SCALE GENOMIC DNA]</scope>
    <source>
        <strain evidence="5">cv. Heinz 1706</strain>
    </source>
</reference>
<evidence type="ECO:0000256" key="2">
    <source>
        <dbReference type="ARBA" id="ARBA00022980"/>
    </source>
</evidence>
<dbReference type="OMA" id="MKMVRYS"/>
<dbReference type="PANTHER" id="PTHR11593:SF33">
    <property type="entry name" value="60S RIBOSOMAL PROTEIN L17-2-LIKE"/>
    <property type="match status" value="1"/>
</dbReference>
<keyword evidence="6" id="KW-1185">Reference proteome</keyword>
<proteinExistence type="inferred from homology"/>
<dbReference type="CDD" id="cd00336">
    <property type="entry name" value="Ribosomal_L22"/>
    <property type="match status" value="1"/>
</dbReference>
<keyword evidence="2 4" id="KW-0689">Ribosomal protein</keyword>
<dbReference type="NCBIfam" id="TIGR01038">
    <property type="entry name" value="uL22_arch_euk"/>
    <property type="match status" value="1"/>
</dbReference>
<evidence type="ECO:0000256" key="3">
    <source>
        <dbReference type="ARBA" id="ARBA00023274"/>
    </source>
</evidence>
<dbReference type="InterPro" id="IPR005721">
    <property type="entry name" value="Ribosomal_uL22_euk/arc"/>
</dbReference>
<dbReference type="Pfam" id="PF00237">
    <property type="entry name" value="Ribosomal_L22"/>
    <property type="match status" value="1"/>
</dbReference>
<dbReference type="GO" id="GO:0003735">
    <property type="term" value="F:structural constituent of ribosome"/>
    <property type="evidence" value="ECO:0000318"/>
    <property type="project" value="GO_Central"/>
</dbReference>
<organism evidence="5">
    <name type="scientific">Solanum lycopersicum</name>
    <name type="common">Tomato</name>
    <name type="synonym">Lycopersicon esculentum</name>
    <dbReference type="NCBI Taxonomy" id="4081"/>
    <lineage>
        <taxon>Eukaryota</taxon>
        <taxon>Viridiplantae</taxon>
        <taxon>Streptophyta</taxon>
        <taxon>Embryophyta</taxon>
        <taxon>Tracheophyta</taxon>
        <taxon>Spermatophyta</taxon>
        <taxon>Magnoliopsida</taxon>
        <taxon>eudicotyledons</taxon>
        <taxon>Gunneridae</taxon>
        <taxon>Pentapetalae</taxon>
        <taxon>asterids</taxon>
        <taxon>lamiids</taxon>
        <taxon>Solanales</taxon>
        <taxon>Solanaceae</taxon>
        <taxon>Solanoideae</taxon>
        <taxon>Solaneae</taxon>
        <taxon>Solanum</taxon>
        <taxon>Solanum subgen. Lycopersicon</taxon>
    </lineage>
</organism>
<dbReference type="InParanoid" id="A0A3Q7H1B1"/>
<dbReference type="GO" id="GO:0022625">
    <property type="term" value="C:cytosolic large ribosomal subunit"/>
    <property type="evidence" value="ECO:0000318"/>
    <property type="project" value="GO_Central"/>
</dbReference>
<name>A0A3Q7H1B1_SOLLC</name>
<evidence type="ECO:0000313" key="6">
    <source>
        <dbReference type="Proteomes" id="UP000004994"/>
    </source>
</evidence>
<dbReference type="Proteomes" id="UP000004994">
    <property type="component" value="Chromosome 6"/>
</dbReference>
<dbReference type="InterPro" id="IPR036394">
    <property type="entry name" value="Ribosomal_uL22_sf"/>
</dbReference>
<evidence type="ECO:0000313" key="5">
    <source>
        <dbReference type="EnsemblPlants" id="Solyc06g071880.3.1"/>
    </source>
</evidence>
<dbReference type="AlphaFoldDB" id="A0A3Q7H1B1"/>
<dbReference type="InterPro" id="IPR001063">
    <property type="entry name" value="Ribosomal_uL22"/>
</dbReference>
<dbReference type="GO" id="GO:0002181">
    <property type="term" value="P:cytoplasmic translation"/>
    <property type="evidence" value="ECO:0000318"/>
    <property type="project" value="GO_Central"/>
</dbReference>
<evidence type="ECO:0000256" key="1">
    <source>
        <dbReference type="ARBA" id="ARBA00009451"/>
    </source>
</evidence>
<reference evidence="5" key="2">
    <citation type="submission" date="2019-01" db="UniProtKB">
        <authorList>
            <consortium name="EnsemblPlants"/>
        </authorList>
    </citation>
    <scope>IDENTIFICATION</scope>
    <source>
        <strain evidence="5">cv. Heinz 1706</strain>
    </source>
</reference>
<dbReference type="Gramene" id="Solyc06g071880.3.1">
    <property type="protein sequence ID" value="Solyc06g071880.3.1"/>
    <property type="gene ID" value="Solyc06g071880.3"/>
</dbReference>
<dbReference type="FunFam" id="3.90.470.10:FF:000031">
    <property type="entry name" value="60S ribosomal protein L17-2"/>
    <property type="match status" value="1"/>
</dbReference>
<dbReference type="EnsemblPlants" id="Solyc06g071880.3.1">
    <property type="protein sequence ID" value="Solyc06g071880.3.1"/>
    <property type="gene ID" value="Solyc06g071880.3"/>
</dbReference>
<dbReference type="SUPFAM" id="SSF54843">
    <property type="entry name" value="Ribosomal protein L22"/>
    <property type="match status" value="1"/>
</dbReference>
<evidence type="ECO:0000256" key="4">
    <source>
        <dbReference type="RuleBase" id="RU004005"/>
    </source>
</evidence>
<keyword evidence="3 4" id="KW-0687">Ribonucleoprotein</keyword>
<accession>A0A3Q7H1B1</accession>
<protein>
    <submittedName>
        <fullName evidence="5">Uncharacterized protein</fullName>
    </submittedName>
</protein>
<dbReference type="STRING" id="4081.A0A3Q7H1B1"/>